<dbReference type="EMBL" id="CAJJDO010000081">
    <property type="protein sequence ID" value="CAD8183801.1"/>
    <property type="molecule type" value="Genomic_DNA"/>
</dbReference>
<accession>A0A8S1W3J8</accession>
<sequence>MKMYDIYLNFFTLLQIKSSNYLLQKKIKFYFRATYNHFFLEKILQKKNYWRRSHCMLKQVEIKLQEFKCKRKYKKGHYIYNFPGQIYEIYQPSSHILQYADFEYLSQVECNNTTISEISNQVIFGQIKNFIFPKTSSLIHFYWLVGLELKIYIKLIISLHINFLKQAKKLNLNNSQILTVLQFNYPLKYLQILIKQYQLLQLSIYYFRFYQYRKCTQFLSFKKVVYKEIRKKINIMFLVLIFYDN</sequence>
<evidence type="ECO:0000313" key="1">
    <source>
        <dbReference type="EMBL" id="CAD8183801.1"/>
    </source>
</evidence>
<dbReference type="Proteomes" id="UP000689195">
    <property type="component" value="Unassembled WGS sequence"/>
</dbReference>
<evidence type="ECO:0000313" key="2">
    <source>
        <dbReference type="Proteomes" id="UP000689195"/>
    </source>
</evidence>
<dbReference type="AlphaFoldDB" id="A0A8S1W3J8"/>
<keyword evidence="2" id="KW-1185">Reference proteome</keyword>
<protein>
    <submittedName>
        <fullName evidence="1">Uncharacterized protein</fullName>
    </submittedName>
</protein>
<comment type="caution">
    <text evidence="1">The sequence shown here is derived from an EMBL/GenBank/DDBJ whole genome shotgun (WGS) entry which is preliminary data.</text>
</comment>
<proteinExistence type="predicted"/>
<organism evidence="1 2">
    <name type="scientific">Paramecium pentaurelia</name>
    <dbReference type="NCBI Taxonomy" id="43138"/>
    <lineage>
        <taxon>Eukaryota</taxon>
        <taxon>Sar</taxon>
        <taxon>Alveolata</taxon>
        <taxon>Ciliophora</taxon>
        <taxon>Intramacronucleata</taxon>
        <taxon>Oligohymenophorea</taxon>
        <taxon>Peniculida</taxon>
        <taxon>Parameciidae</taxon>
        <taxon>Paramecium</taxon>
    </lineage>
</organism>
<gene>
    <name evidence="1" type="ORF">PPENT_87.1.T0810187</name>
</gene>
<name>A0A8S1W3J8_9CILI</name>
<reference evidence="1" key="1">
    <citation type="submission" date="2021-01" db="EMBL/GenBank/DDBJ databases">
        <authorList>
            <consortium name="Genoscope - CEA"/>
            <person name="William W."/>
        </authorList>
    </citation>
    <scope>NUCLEOTIDE SEQUENCE</scope>
</reference>